<name>A0A4D9D4V9_9STRA</name>
<evidence type="ECO:0000256" key="5">
    <source>
        <dbReference type="ARBA" id="ARBA00022824"/>
    </source>
</evidence>
<dbReference type="Proteomes" id="UP000355283">
    <property type="component" value="Unassembled WGS sequence"/>
</dbReference>
<dbReference type="EMBL" id="SDOX01000021">
    <property type="protein sequence ID" value="TFJ83678.1"/>
    <property type="molecule type" value="Genomic_DNA"/>
</dbReference>
<feature type="transmembrane region" description="Helical" evidence="8">
    <location>
        <begin position="158"/>
        <end position="179"/>
    </location>
</feature>
<evidence type="ECO:0000256" key="3">
    <source>
        <dbReference type="ARBA" id="ARBA00022502"/>
    </source>
</evidence>
<gene>
    <name evidence="9" type="ORF">NSK_004782</name>
</gene>
<keyword evidence="4 8" id="KW-0812">Transmembrane</keyword>
<feature type="transmembrane region" description="Helical" evidence="8">
    <location>
        <begin position="48"/>
        <end position="72"/>
    </location>
</feature>
<keyword evidence="6 8" id="KW-1133">Transmembrane helix</keyword>
<evidence type="ECO:0000256" key="7">
    <source>
        <dbReference type="ARBA" id="ARBA00023136"/>
    </source>
</evidence>
<accession>A0A4D9D4V9</accession>
<evidence type="ECO:0000256" key="4">
    <source>
        <dbReference type="ARBA" id="ARBA00022692"/>
    </source>
</evidence>
<keyword evidence="7 8" id="KW-0472">Membrane</keyword>
<dbReference type="GO" id="GO:0005789">
    <property type="term" value="C:endoplasmic reticulum membrane"/>
    <property type="evidence" value="ECO:0007669"/>
    <property type="project" value="UniProtKB-SubCell"/>
</dbReference>
<keyword evidence="10" id="KW-1185">Reference proteome</keyword>
<dbReference type="UniPathway" id="UPA00196"/>
<evidence type="ECO:0000256" key="2">
    <source>
        <dbReference type="ARBA" id="ARBA00004687"/>
    </source>
</evidence>
<feature type="transmembrane region" description="Helical" evidence="8">
    <location>
        <begin position="116"/>
        <end position="137"/>
    </location>
</feature>
<evidence type="ECO:0000256" key="8">
    <source>
        <dbReference type="SAM" id="Phobius"/>
    </source>
</evidence>
<feature type="transmembrane region" description="Helical" evidence="8">
    <location>
        <begin position="7"/>
        <end position="26"/>
    </location>
</feature>
<sequence length="220" mass="23688">MQHDWSVVVLLEALLALLVLTIPALWEGRDAAMIEVNDSTRLPLPTRLWRLAGIMALASYTSTIVTHATGFLEIGPNEAREQSLRFVGGVLIAAPYFFLSAVALGAPWKEMVDRTAAWALIMGILVGGPLGAAAPSLQQLRLPPLWQGPPGETALIRFRALGCCAGAWMGAFVVPLDWAMPFQEWPLPLVVGAVAGHSLGSFAVYCDQRWTHAKGVGHVD</sequence>
<comment type="caution">
    <text evidence="9">The sequence shown here is derived from an EMBL/GenBank/DDBJ whole genome shotgun (WGS) entry which is preliminary data.</text>
</comment>
<evidence type="ECO:0000313" key="9">
    <source>
        <dbReference type="EMBL" id="TFJ83678.1"/>
    </source>
</evidence>
<dbReference type="OrthoDB" id="17366at2759"/>
<reference evidence="9 10" key="1">
    <citation type="submission" date="2019-01" db="EMBL/GenBank/DDBJ databases">
        <title>Nuclear Genome Assembly of the Microalgal Biofuel strain Nannochloropsis salina CCMP1776.</title>
        <authorList>
            <person name="Hovde B."/>
        </authorList>
    </citation>
    <scope>NUCLEOTIDE SEQUENCE [LARGE SCALE GENOMIC DNA]</scope>
    <source>
        <strain evidence="9 10">CCMP1776</strain>
    </source>
</reference>
<evidence type="ECO:0000256" key="6">
    <source>
        <dbReference type="ARBA" id="ARBA00022989"/>
    </source>
</evidence>
<evidence type="ECO:0000313" key="10">
    <source>
        <dbReference type="Proteomes" id="UP000355283"/>
    </source>
</evidence>
<evidence type="ECO:0000256" key="1">
    <source>
        <dbReference type="ARBA" id="ARBA00004477"/>
    </source>
</evidence>
<protein>
    <recommendedName>
        <fullName evidence="11">Phosphatidylinositol-glycan biosynthesis class F protein</fullName>
    </recommendedName>
</protein>
<feature type="transmembrane region" description="Helical" evidence="8">
    <location>
        <begin position="84"/>
        <end position="104"/>
    </location>
</feature>
<dbReference type="AlphaFoldDB" id="A0A4D9D4V9"/>
<organism evidence="9 10">
    <name type="scientific">Nannochloropsis salina CCMP1776</name>
    <dbReference type="NCBI Taxonomy" id="1027361"/>
    <lineage>
        <taxon>Eukaryota</taxon>
        <taxon>Sar</taxon>
        <taxon>Stramenopiles</taxon>
        <taxon>Ochrophyta</taxon>
        <taxon>Eustigmatophyceae</taxon>
        <taxon>Eustigmatales</taxon>
        <taxon>Monodopsidaceae</taxon>
        <taxon>Microchloropsis</taxon>
        <taxon>Microchloropsis salina</taxon>
    </lineage>
</organism>
<keyword evidence="5" id="KW-0256">Endoplasmic reticulum</keyword>
<dbReference type="InterPro" id="IPR009580">
    <property type="entry name" value="GPI_biosynthesis_protein_Pig-F"/>
</dbReference>
<comment type="pathway">
    <text evidence="2">Glycolipid biosynthesis; glycosylphosphatidylinositol-anchor biosynthesis.</text>
</comment>
<feature type="transmembrane region" description="Helical" evidence="8">
    <location>
        <begin position="185"/>
        <end position="205"/>
    </location>
</feature>
<keyword evidence="3" id="KW-0337">GPI-anchor biosynthesis</keyword>
<dbReference type="GO" id="GO:0006506">
    <property type="term" value="P:GPI anchor biosynthetic process"/>
    <property type="evidence" value="ECO:0007669"/>
    <property type="project" value="UniProtKB-UniPathway"/>
</dbReference>
<evidence type="ECO:0008006" key="11">
    <source>
        <dbReference type="Google" id="ProtNLM"/>
    </source>
</evidence>
<comment type="subcellular location">
    <subcellularLocation>
        <location evidence="1">Endoplasmic reticulum membrane</location>
        <topology evidence="1">Multi-pass membrane protein</topology>
    </subcellularLocation>
</comment>
<proteinExistence type="predicted"/>
<dbReference type="Pfam" id="PF06699">
    <property type="entry name" value="PIG-F"/>
    <property type="match status" value="1"/>
</dbReference>